<accession>A0A099J556</accession>
<protein>
    <recommendedName>
        <fullName evidence="5">DUF4177 domain-containing protein</fullName>
    </recommendedName>
</protein>
<evidence type="ECO:0000313" key="4">
    <source>
        <dbReference type="Proteomes" id="UP000561726"/>
    </source>
</evidence>
<dbReference type="Proteomes" id="UP000029864">
    <property type="component" value="Unassembled WGS sequence"/>
</dbReference>
<reference evidence="1 3" key="1">
    <citation type="submission" date="2014-08" db="EMBL/GenBank/DDBJ databases">
        <authorList>
            <person name="Sisinthy S."/>
        </authorList>
    </citation>
    <scope>NUCLEOTIDE SEQUENCE [LARGE SCALE GENOMIC DNA]</scope>
    <source>
        <strain evidence="1 3">RuG17</strain>
    </source>
</reference>
<evidence type="ECO:0000313" key="3">
    <source>
        <dbReference type="Proteomes" id="UP000029864"/>
    </source>
</evidence>
<organism evidence="1 3">
    <name type="scientific">Cryobacterium roopkundense</name>
    <dbReference type="NCBI Taxonomy" id="1001240"/>
    <lineage>
        <taxon>Bacteria</taxon>
        <taxon>Bacillati</taxon>
        <taxon>Actinomycetota</taxon>
        <taxon>Actinomycetes</taxon>
        <taxon>Micrococcales</taxon>
        <taxon>Microbacteriaceae</taxon>
        <taxon>Cryobacterium</taxon>
    </lineage>
</organism>
<proteinExistence type="predicted"/>
<dbReference type="Proteomes" id="UP000561726">
    <property type="component" value="Unassembled WGS sequence"/>
</dbReference>
<dbReference type="Pfam" id="PF13783">
    <property type="entry name" value="DUF4177"/>
    <property type="match status" value="1"/>
</dbReference>
<evidence type="ECO:0000313" key="1">
    <source>
        <dbReference type="EMBL" id="KGJ73476.1"/>
    </source>
</evidence>
<evidence type="ECO:0008006" key="5">
    <source>
        <dbReference type="Google" id="ProtNLM"/>
    </source>
</evidence>
<keyword evidence="3" id="KW-1185">Reference proteome</keyword>
<dbReference type="RefSeq" id="WP_035836816.1">
    <property type="nucleotide sequence ID" value="NZ_JACHBQ010000001.1"/>
</dbReference>
<comment type="caution">
    <text evidence="1">The sequence shown here is derived from an EMBL/GenBank/DDBJ whole genome shotgun (WGS) entry which is preliminary data.</text>
</comment>
<dbReference type="EMBL" id="JPXF01000043">
    <property type="protein sequence ID" value="KGJ73476.1"/>
    <property type="molecule type" value="Genomic_DNA"/>
</dbReference>
<dbReference type="OrthoDB" id="5185819at2"/>
<dbReference type="EMBL" id="JACHBQ010000001">
    <property type="protein sequence ID" value="MBB5641008.1"/>
    <property type="molecule type" value="Genomic_DNA"/>
</dbReference>
<reference evidence="2 4" key="2">
    <citation type="submission" date="2020-08" db="EMBL/GenBank/DDBJ databases">
        <title>Sequencing the genomes of 1000 actinobacteria strains.</title>
        <authorList>
            <person name="Klenk H.-P."/>
        </authorList>
    </citation>
    <scope>NUCLEOTIDE SEQUENCE [LARGE SCALE GENOMIC DNA]</scope>
    <source>
        <strain evidence="2 4">DSM 21065</strain>
    </source>
</reference>
<dbReference type="InterPro" id="IPR025234">
    <property type="entry name" value="YjzH-like"/>
</dbReference>
<evidence type="ECO:0000313" key="2">
    <source>
        <dbReference type="EMBL" id="MBB5641008.1"/>
    </source>
</evidence>
<dbReference type="AlphaFoldDB" id="A0A099J556"/>
<name>A0A099J556_9MICO</name>
<sequence>MKFEYKHVTLPVGAFSTSVEFDAVVTMELNEFAAHGWRVASATRLGIGLTPLSVVFERPAVE</sequence>
<gene>
    <name evidence="2" type="ORF">BJ997_001556</name>
    <name evidence="1" type="ORF">GY21_11225</name>
</gene>